<feature type="chain" id="PRO_5035003096" description="Tyrosinase copper-binding domain-containing protein" evidence="3">
    <location>
        <begin position="18"/>
        <end position="402"/>
    </location>
</feature>
<feature type="domain" description="Tyrosinase copper-binding" evidence="4">
    <location>
        <begin position="315"/>
        <end position="326"/>
    </location>
</feature>
<name>A0A8H4RSF8_9HELO</name>
<sequence length="402" mass="44553">MKTFISSILLSLHLAHATPLNLPSSPKAQYDIYRARAYENQIAILAQRGRDSDCTLENVIVRKEWHVFPFFSEPQYFDINWENRSTLTLGERKEYTDAVNCLRKLPPISPPEVVPGARSRFDDFHASHINATSWVHVSTYFLPWHRYLQSAYENALRDECGYTGGHPYWDWSAGDATPGSNVLFSGGEGSIGGNGEKIKHNASVVTVPTVPPRVGLIPPGTGGGCVTDGPFANMIINLGPFGPPQSTTAFTYNPRCVTRDFRPGSTNNTMNYSNITSMLSQPNLHDFQALMEGVHASGHVGIGGLNDDLYAGTGDPAFWFHHAQVDHTWTVWQWLVLDSGERMREVTDTLTFANSPPSANGTLDTVMDIGYNGGPRPMRDLAETSKNATWVKEYKFSQLLNV</sequence>
<dbReference type="PROSITE" id="PS00498">
    <property type="entry name" value="TYROSINASE_2"/>
    <property type="match status" value="1"/>
</dbReference>
<accession>A0A8H4RSF8</accession>
<gene>
    <name evidence="5" type="ORF">G7Y89_g2881</name>
</gene>
<evidence type="ECO:0000256" key="1">
    <source>
        <dbReference type="ARBA" id="ARBA00022723"/>
    </source>
</evidence>
<dbReference type="OrthoDB" id="6132182at2759"/>
<evidence type="ECO:0000256" key="2">
    <source>
        <dbReference type="ARBA" id="ARBA00023002"/>
    </source>
</evidence>
<dbReference type="GO" id="GO:0046872">
    <property type="term" value="F:metal ion binding"/>
    <property type="evidence" value="ECO:0007669"/>
    <property type="project" value="UniProtKB-KW"/>
</dbReference>
<dbReference type="InterPro" id="IPR002227">
    <property type="entry name" value="Tyrosinase_Cu-bd"/>
</dbReference>
<dbReference type="InterPro" id="IPR008922">
    <property type="entry name" value="Di-copper_centre_dom_sf"/>
</dbReference>
<protein>
    <recommendedName>
        <fullName evidence="4">Tyrosinase copper-binding domain-containing protein</fullName>
    </recommendedName>
</protein>
<keyword evidence="3" id="KW-0732">Signal</keyword>
<dbReference type="Gene3D" id="1.10.1280.10">
    <property type="entry name" value="Di-copper center containing domain from catechol oxidase"/>
    <property type="match status" value="1"/>
</dbReference>
<evidence type="ECO:0000259" key="4">
    <source>
        <dbReference type="PROSITE" id="PS00498"/>
    </source>
</evidence>
<reference evidence="5 6" key="1">
    <citation type="submission" date="2020-03" db="EMBL/GenBank/DDBJ databases">
        <title>Draft Genome Sequence of Cudoniella acicularis.</title>
        <authorList>
            <person name="Buettner E."/>
            <person name="Kellner H."/>
        </authorList>
    </citation>
    <scope>NUCLEOTIDE SEQUENCE [LARGE SCALE GENOMIC DNA]</scope>
    <source>
        <strain evidence="5 6">DSM 108380</strain>
    </source>
</reference>
<evidence type="ECO:0000313" key="6">
    <source>
        <dbReference type="Proteomes" id="UP000566819"/>
    </source>
</evidence>
<dbReference type="PANTHER" id="PTHR11474:SF125">
    <property type="entry name" value="N-ACETYL-6-HYDROXYTRYPTOPHAN OXIDASE IVOB-RELATED"/>
    <property type="match status" value="1"/>
</dbReference>
<proteinExistence type="predicted"/>
<comment type="caution">
    <text evidence="5">The sequence shown here is derived from an EMBL/GenBank/DDBJ whole genome shotgun (WGS) entry which is preliminary data.</text>
</comment>
<keyword evidence="6" id="KW-1185">Reference proteome</keyword>
<dbReference type="AlphaFoldDB" id="A0A8H4RSF8"/>
<dbReference type="PANTHER" id="PTHR11474">
    <property type="entry name" value="TYROSINASE FAMILY MEMBER"/>
    <property type="match status" value="1"/>
</dbReference>
<dbReference type="EMBL" id="JAAMPI010000134">
    <property type="protein sequence ID" value="KAF4635209.1"/>
    <property type="molecule type" value="Genomic_DNA"/>
</dbReference>
<evidence type="ECO:0000313" key="5">
    <source>
        <dbReference type="EMBL" id="KAF4635209.1"/>
    </source>
</evidence>
<dbReference type="InterPro" id="IPR050316">
    <property type="entry name" value="Tyrosinase/Hemocyanin"/>
</dbReference>
<dbReference type="SUPFAM" id="SSF48056">
    <property type="entry name" value="Di-copper centre-containing domain"/>
    <property type="match status" value="1"/>
</dbReference>
<dbReference type="Pfam" id="PF00264">
    <property type="entry name" value="Tyrosinase"/>
    <property type="match status" value="1"/>
</dbReference>
<feature type="signal peptide" evidence="3">
    <location>
        <begin position="1"/>
        <end position="17"/>
    </location>
</feature>
<evidence type="ECO:0000256" key="3">
    <source>
        <dbReference type="SAM" id="SignalP"/>
    </source>
</evidence>
<dbReference type="Proteomes" id="UP000566819">
    <property type="component" value="Unassembled WGS sequence"/>
</dbReference>
<dbReference type="GO" id="GO:0016491">
    <property type="term" value="F:oxidoreductase activity"/>
    <property type="evidence" value="ECO:0007669"/>
    <property type="project" value="UniProtKB-KW"/>
</dbReference>
<keyword evidence="2" id="KW-0560">Oxidoreductase</keyword>
<organism evidence="5 6">
    <name type="scientific">Cudoniella acicularis</name>
    <dbReference type="NCBI Taxonomy" id="354080"/>
    <lineage>
        <taxon>Eukaryota</taxon>
        <taxon>Fungi</taxon>
        <taxon>Dikarya</taxon>
        <taxon>Ascomycota</taxon>
        <taxon>Pezizomycotina</taxon>
        <taxon>Leotiomycetes</taxon>
        <taxon>Helotiales</taxon>
        <taxon>Tricladiaceae</taxon>
        <taxon>Cudoniella</taxon>
    </lineage>
</organism>
<keyword evidence="1" id="KW-0479">Metal-binding</keyword>
<dbReference type="PRINTS" id="PR00092">
    <property type="entry name" value="TYROSINASE"/>
</dbReference>